<comment type="caution">
    <text evidence="2">The sequence shown here is derived from an EMBL/GenBank/DDBJ whole genome shotgun (WGS) entry which is preliminary data.</text>
</comment>
<dbReference type="AlphaFoldDB" id="A0A0F9VAU0"/>
<accession>A0A0F9VAU0</accession>
<sequence>MTPSSQNPDQKPTPTIDPGEFGETPDVYLEQFGPVWGKMRDIAASLLVNQYTAVRSATGTSKTHTAAGLMLWWLDTHRPHGRVISTAKTMKQVETVLWAQFRSMQIKVRHRFSGARPDIIQFFPDREEHPKWFAMGYNPKVEGTEATAFQGQHSETGHVLFVFEEANTIHPAIFAAAEGSLDAANARMLAIFNPNVARGVVHEWERDGTVSKKQGNLITISRYDLYKDPKWPELEALGGLPSKKRTDAMVKKYGKNSTIVRVKVFGEYPLIDADAAIPMDKVELAIDRFNEGFDIGRILQIVVAWDVAGEEDGGDDNSLGAIFVGEKGFLFKFLVPDWNCLHTQSELKVYGELEKLKAKYWKGGGRDSNGMLAGVTKSNHQSNGEESADGDTGGSSLPSIKLIVDAVGEGSHVPSHMNEKQPDIPTIGFKAGMKSEGVKEYPEVVLSNLISDAWYHARVLLLGDTHKPLAADIGEETVHELTSRKQVYTNKRGEPLVWAIESKDEWKSRNGGASPDRADVFVMACWGVFKGKKKKKFDWAIV</sequence>
<feature type="region of interest" description="Disordered" evidence="1">
    <location>
        <begin position="1"/>
        <end position="23"/>
    </location>
</feature>
<reference evidence="2" key="1">
    <citation type="journal article" date="2015" name="Nature">
        <title>Complex archaea that bridge the gap between prokaryotes and eukaryotes.</title>
        <authorList>
            <person name="Spang A."/>
            <person name="Saw J.H."/>
            <person name="Jorgensen S.L."/>
            <person name="Zaremba-Niedzwiedzka K."/>
            <person name="Martijn J."/>
            <person name="Lind A.E."/>
            <person name="van Eijk R."/>
            <person name="Schleper C."/>
            <person name="Guy L."/>
            <person name="Ettema T.J."/>
        </authorList>
    </citation>
    <scope>NUCLEOTIDE SEQUENCE</scope>
</reference>
<dbReference type="Gene3D" id="3.30.420.240">
    <property type="match status" value="1"/>
</dbReference>
<evidence type="ECO:0000256" key="1">
    <source>
        <dbReference type="SAM" id="MobiDB-lite"/>
    </source>
</evidence>
<name>A0A0F9VAU0_9ZZZZ</name>
<dbReference type="EMBL" id="LAZR01000399">
    <property type="protein sequence ID" value="KKN70681.1"/>
    <property type="molecule type" value="Genomic_DNA"/>
</dbReference>
<feature type="compositionally biased region" description="Polar residues" evidence="1">
    <location>
        <begin position="1"/>
        <end position="13"/>
    </location>
</feature>
<dbReference type="InterPro" id="IPR027417">
    <property type="entry name" value="P-loop_NTPase"/>
</dbReference>
<gene>
    <name evidence="2" type="ORF">LCGC14_0428360</name>
</gene>
<proteinExistence type="predicted"/>
<evidence type="ECO:0008006" key="3">
    <source>
        <dbReference type="Google" id="ProtNLM"/>
    </source>
</evidence>
<evidence type="ECO:0000313" key="2">
    <source>
        <dbReference type="EMBL" id="KKN70681.1"/>
    </source>
</evidence>
<feature type="compositionally biased region" description="Polar residues" evidence="1">
    <location>
        <begin position="376"/>
        <end position="385"/>
    </location>
</feature>
<dbReference type="Gene3D" id="3.40.50.300">
    <property type="entry name" value="P-loop containing nucleotide triphosphate hydrolases"/>
    <property type="match status" value="1"/>
</dbReference>
<organism evidence="2">
    <name type="scientific">marine sediment metagenome</name>
    <dbReference type="NCBI Taxonomy" id="412755"/>
    <lineage>
        <taxon>unclassified sequences</taxon>
        <taxon>metagenomes</taxon>
        <taxon>ecological metagenomes</taxon>
    </lineage>
</organism>
<feature type="region of interest" description="Disordered" evidence="1">
    <location>
        <begin position="371"/>
        <end position="396"/>
    </location>
</feature>
<protein>
    <recommendedName>
        <fullName evidence="3">Terminase</fullName>
    </recommendedName>
</protein>